<evidence type="ECO:0000313" key="4">
    <source>
        <dbReference type="Proteomes" id="UP000178187"/>
    </source>
</evidence>
<proteinExistence type="inferred from homology"/>
<dbReference type="SUPFAM" id="SSF54637">
    <property type="entry name" value="Thioesterase/thiol ester dehydrase-isomerase"/>
    <property type="match status" value="1"/>
</dbReference>
<gene>
    <name evidence="3" type="ORF">A3G33_01360</name>
</gene>
<dbReference type="Pfam" id="PF13279">
    <property type="entry name" value="4HBT_2"/>
    <property type="match status" value="1"/>
</dbReference>
<dbReference type="InterPro" id="IPR006684">
    <property type="entry name" value="YbgC/YbaW"/>
</dbReference>
<protein>
    <submittedName>
        <fullName evidence="3">Uncharacterized protein</fullName>
    </submittedName>
</protein>
<dbReference type="PANTHER" id="PTHR31793">
    <property type="entry name" value="4-HYDROXYBENZOYL-COA THIOESTERASE FAMILY MEMBER"/>
    <property type="match status" value="1"/>
</dbReference>
<name>A0A1G1L1Q3_9BACT</name>
<dbReference type="Gene3D" id="3.10.129.10">
    <property type="entry name" value="Hotdog Thioesterase"/>
    <property type="match status" value="1"/>
</dbReference>
<evidence type="ECO:0000256" key="2">
    <source>
        <dbReference type="ARBA" id="ARBA00022801"/>
    </source>
</evidence>
<dbReference type="PIRSF" id="PIRSF003230">
    <property type="entry name" value="YbgC"/>
    <property type="match status" value="1"/>
</dbReference>
<keyword evidence="2" id="KW-0378">Hydrolase</keyword>
<organism evidence="3 4">
    <name type="scientific">Candidatus Danuiimicrobium aquiferis</name>
    <dbReference type="NCBI Taxonomy" id="1801832"/>
    <lineage>
        <taxon>Bacteria</taxon>
        <taxon>Pseudomonadati</taxon>
        <taxon>Candidatus Omnitrophota</taxon>
        <taxon>Candidatus Danuiimicrobium</taxon>
    </lineage>
</organism>
<evidence type="ECO:0000256" key="1">
    <source>
        <dbReference type="ARBA" id="ARBA00005953"/>
    </source>
</evidence>
<evidence type="ECO:0000313" key="3">
    <source>
        <dbReference type="EMBL" id="OGW99071.1"/>
    </source>
</evidence>
<accession>A0A1G1L1Q3</accession>
<dbReference type="InterPro" id="IPR050563">
    <property type="entry name" value="4-hydroxybenzoyl-CoA_TE"/>
</dbReference>
<dbReference type="PANTHER" id="PTHR31793:SF27">
    <property type="entry name" value="NOVEL THIOESTERASE SUPERFAMILY DOMAIN AND SAPOSIN A-TYPE DOMAIN CONTAINING PROTEIN (0610012H03RIK)"/>
    <property type="match status" value="1"/>
</dbReference>
<comment type="caution">
    <text evidence="3">The sequence shown here is derived from an EMBL/GenBank/DDBJ whole genome shotgun (WGS) entry which is preliminary data.</text>
</comment>
<reference evidence="3 4" key="1">
    <citation type="journal article" date="2016" name="Nat. Commun.">
        <title>Thousands of microbial genomes shed light on interconnected biogeochemical processes in an aquifer system.</title>
        <authorList>
            <person name="Anantharaman K."/>
            <person name="Brown C.T."/>
            <person name="Hug L.A."/>
            <person name="Sharon I."/>
            <person name="Castelle C.J."/>
            <person name="Probst A.J."/>
            <person name="Thomas B.C."/>
            <person name="Singh A."/>
            <person name="Wilkins M.J."/>
            <person name="Karaoz U."/>
            <person name="Brodie E.L."/>
            <person name="Williams K.H."/>
            <person name="Hubbard S.S."/>
            <person name="Banfield J.F."/>
        </authorList>
    </citation>
    <scope>NUCLEOTIDE SEQUENCE [LARGE SCALE GENOMIC DNA]</scope>
</reference>
<dbReference type="InterPro" id="IPR029069">
    <property type="entry name" value="HotDog_dom_sf"/>
</dbReference>
<dbReference type="AlphaFoldDB" id="A0A1G1L1Q3"/>
<comment type="similarity">
    <text evidence="1">Belongs to the 4-hydroxybenzoyl-CoA thioesterase family.</text>
</comment>
<dbReference type="Proteomes" id="UP000178187">
    <property type="component" value="Unassembled WGS sequence"/>
</dbReference>
<sequence length="153" mass="17772">MFDYQTRVRYAETDQMHVSYYANYFVWFEAARTEYFRAIGLVYADFEKQGLFLPVAEAHCRYLGPSCYDDALVVRTVVSQMRQRSLRFEYQIFKNLPQVANPFEGAKPIAAGYTVHVFSDANLKPARIPDALRSKVELASLDMSQSVRRSNFR</sequence>
<dbReference type="EMBL" id="MHFR01000016">
    <property type="protein sequence ID" value="OGW99071.1"/>
    <property type="molecule type" value="Genomic_DNA"/>
</dbReference>
<dbReference type="NCBIfam" id="TIGR00051">
    <property type="entry name" value="YbgC/FadM family acyl-CoA thioesterase"/>
    <property type="match status" value="1"/>
</dbReference>
<dbReference type="CDD" id="cd00586">
    <property type="entry name" value="4HBT"/>
    <property type="match status" value="1"/>
</dbReference>
<dbReference type="GO" id="GO:0047617">
    <property type="term" value="F:fatty acyl-CoA hydrolase activity"/>
    <property type="evidence" value="ECO:0007669"/>
    <property type="project" value="TreeGrafter"/>
</dbReference>